<feature type="transmembrane region" description="Helical" evidence="9">
    <location>
        <begin position="231"/>
        <end position="252"/>
    </location>
</feature>
<dbReference type="GO" id="GO:1904680">
    <property type="term" value="F:peptide transmembrane transporter activity"/>
    <property type="evidence" value="ECO:0007669"/>
    <property type="project" value="InterPro"/>
</dbReference>
<evidence type="ECO:0000256" key="7">
    <source>
        <dbReference type="ARBA" id="ARBA00023136"/>
    </source>
</evidence>
<evidence type="ECO:0000313" key="11">
    <source>
        <dbReference type="EMBL" id="TCP56863.1"/>
    </source>
</evidence>
<feature type="transmembrane region" description="Helical" evidence="9">
    <location>
        <begin position="368"/>
        <end position="387"/>
    </location>
</feature>
<evidence type="ECO:0000256" key="1">
    <source>
        <dbReference type="ARBA" id="ARBA00004651"/>
    </source>
</evidence>
<sequence>MSNQSTTDGPTDDPDVGFDRKFFGHPKGLANLFGVEMWERFSFYGMQAILTIYLYWSVADGGLALPKDTAAGIVGAYGGTVYLSTVFGAWVADRLFGPERTLFYSGVLILLGHVSLAVFPGLTGVGIGLVLVAIGSGGLKATATVLVGLLYSARDERRDAGFSIFYMGVNLGALVGPLLTGLLQTRLGFHYGFGVAAVGMALGLAQYVIWRRDLPEEGRKVPNPIVGGQRLIATSIAVAAVLVIVLSVLVGWLTADNLVNVATTVIVLAALGYFVVILTSRRINTVERKQVFAFIPLFLASFAFWSLYQQQFTVMVFYADNRVDRQIFGWEIPVAWVNSIIPIFIVTLAPVFAWMWTKLGSRQPSTATKFALGVGGVGLAFLLMVTMSGTTGASVPVLFLVLVLLVFTLAELCLSPVGLSVSTKLAPRAFEAQTVALFYLSVAAGTSVAGWAAENYSADNEAAYFGVLGGIAVGMGVLLAIATPAIRRLMPAVR</sequence>
<dbReference type="InterPro" id="IPR050171">
    <property type="entry name" value="MFS_Transporters"/>
</dbReference>
<evidence type="ECO:0000256" key="6">
    <source>
        <dbReference type="ARBA" id="ARBA00022989"/>
    </source>
</evidence>
<dbReference type="InterPro" id="IPR018456">
    <property type="entry name" value="PTR2_symporter_CS"/>
</dbReference>
<evidence type="ECO:0000256" key="8">
    <source>
        <dbReference type="RuleBase" id="RU003755"/>
    </source>
</evidence>
<gene>
    <name evidence="11" type="ORF">EV191_101811</name>
</gene>
<dbReference type="InterPro" id="IPR005279">
    <property type="entry name" value="Dipep/tripep_permease"/>
</dbReference>
<proteinExistence type="inferred from homology"/>
<dbReference type="PANTHER" id="PTHR23517">
    <property type="entry name" value="RESISTANCE PROTEIN MDTM, PUTATIVE-RELATED-RELATED"/>
    <property type="match status" value="1"/>
</dbReference>
<dbReference type="PANTHER" id="PTHR23517:SF15">
    <property type="entry name" value="PROTON-DEPENDENT OLIGOPEPTIDE FAMILY TRANSPORT PROTEIN"/>
    <property type="match status" value="1"/>
</dbReference>
<dbReference type="NCBIfam" id="TIGR00924">
    <property type="entry name" value="yjdL_sub1_fam"/>
    <property type="match status" value="1"/>
</dbReference>
<dbReference type="SUPFAM" id="SSF103473">
    <property type="entry name" value="MFS general substrate transporter"/>
    <property type="match status" value="1"/>
</dbReference>
<evidence type="ECO:0000256" key="3">
    <source>
        <dbReference type="ARBA" id="ARBA00022448"/>
    </source>
</evidence>
<comment type="subcellular location">
    <subcellularLocation>
        <location evidence="1">Cell membrane</location>
        <topology evidence="1">Multi-pass membrane protein</topology>
    </subcellularLocation>
    <subcellularLocation>
        <location evidence="8">Membrane</location>
        <topology evidence="8">Multi-pass membrane protein</topology>
    </subcellularLocation>
</comment>
<dbReference type="GO" id="GO:0006857">
    <property type="term" value="P:oligopeptide transport"/>
    <property type="evidence" value="ECO:0007669"/>
    <property type="project" value="InterPro"/>
</dbReference>
<evidence type="ECO:0000256" key="5">
    <source>
        <dbReference type="ARBA" id="ARBA00022692"/>
    </source>
</evidence>
<comment type="caution">
    <text evidence="11">The sequence shown here is derived from an EMBL/GenBank/DDBJ whole genome shotgun (WGS) entry which is preliminary data.</text>
</comment>
<feature type="transmembrane region" description="Helical" evidence="9">
    <location>
        <begin position="70"/>
        <end position="90"/>
    </location>
</feature>
<keyword evidence="7 9" id="KW-0472">Membrane</keyword>
<feature type="transmembrane region" description="Helical" evidence="9">
    <location>
        <begin position="291"/>
        <end position="308"/>
    </location>
</feature>
<evidence type="ECO:0000256" key="4">
    <source>
        <dbReference type="ARBA" id="ARBA00022475"/>
    </source>
</evidence>
<feature type="domain" description="Major facilitator superfamily (MFS) profile" evidence="10">
    <location>
        <begin position="31"/>
        <end position="487"/>
    </location>
</feature>
<keyword evidence="4" id="KW-1003">Cell membrane</keyword>
<dbReference type="Proteomes" id="UP000294911">
    <property type="component" value="Unassembled WGS sequence"/>
</dbReference>
<dbReference type="OrthoDB" id="9772725at2"/>
<feature type="transmembrane region" description="Helical" evidence="9">
    <location>
        <begin position="465"/>
        <end position="486"/>
    </location>
</feature>
<feature type="transmembrane region" description="Helical" evidence="9">
    <location>
        <begin position="258"/>
        <end position="279"/>
    </location>
</feature>
<dbReference type="RefSeq" id="WP_132875409.1">
    <property type="nucleotide sequence ID" value="NZ_SLXQ01000001.1"/>
</dbReference>
<dbReference type="EMBL" id="SLXQ01000001">
    <property type="protein sequence ID" value="TCP56863.1"/>
    <property type="molecule type" value="Genomic_DNA"/>
</dbReference>
<feature type="transmembrane region" description="Helical" evidence="9">
    <location>
        <begin position="189"/>
        <end position="210"/>
    </location>
</feature>
<feature type="transmembrane region" description="Helical" evidence="9">
    <location>
        <begin position="125"/>
        <end position="151"/>
    </location>
</feature>
<organism evidence="11 12">
    <name type="scientific">Tamaricihabitans halophyticus</name>
    <dbReference type="NCBI Taxonomy" id="1262583"/>
    <lineage>
        <taxon>Bacteria</taxon>
        <taxon>Bacillati</taxon>
        <taxon>Actinomycetota</taxon>
        <taxon>Actinomycetes</taxon>
        <taxon>Pseudonocardiales</taxon>
        <taxon>Pseudonocardiaceae</taxon>
        <taxon>Tamaricihabitans</taxon>
    </lineage>
</organism>
<feature type="transmembrane region" description="Helical" evidence="9">
    <location>
        <begin position="435"/>
        <end position="453"/>
    </location>
</feature>
<name>A0A4R2R2T4_9PSEU</name>
<dbReference type="Pfam" id="PF00854">
    <property type="entry name" value="PTR2"/>
    <property type="match status" value="1"/>
</dbReference>
<dbReference type="InterPro" id="IPR020846">
    <property type="entry name" value="MFS_dom"/>
</dbReference>
<comment type="similarity">
    <text evidence="2 8">Belongs to the major facilitator superfamily. Proton-dependent oligopeptide transporter (POT/PTR) (TC 2.A.17) family.</text>
</comment>
<dbReference type="CDD" id="cd17346">
    <property type="entry name" value="MFS_DtpA_like"/>
    <property type="match status" value="1"/>
</dbReference>
<dbReference type="AlphaFoldDB" id="A0A4R2R2T4"/>
<evidence type="ECO:0000256" key="2">
    <source>
        <dbReference type="ARBA" id="ARBA00005982"/>
    </source>
</evidence>
<feature type="transmembrane region" description="Helical" evidence="9">
    <location>
        <begin position="335"/>
        <end position="356"/>
    </location>
</feature>
<accession>A0A4R2R2T4</accession>
<keyword evidence="6 9" id="KW-1133">Transmembrane helix</keyword>
<protein>
    <submittedName>
        <fullName evidence="11">POT family proton-dependent oligopeptide transporter</fullName>
    </submittedName>
</protein>
<reference evidence="11 12" key="1">
    <citation type="submission" date="2019-03" db="EMBL/GenBank/DDBJ databases">
        <title>Genomic Encyclopedia of Type Strains, Phase IV (KMG-IV): sequencing the most valuable type-strain genomes for metagenomic binning, comparative biology and taxonomic classification.</title>
        <authorList>
            <person name="Goeker M."/>
        </authorList>
    </citation>
    <scope>NUCLEOTIDE SEQUENCE [LARGE SCALE GENOMIC DNA]</scope>
    <source>
        <strain evidence="11 12">DSM 45765</strain>
    </source>
</reference>
<dbReference type="Gene3D" id="1.20.1250.20">
    <property type="entry name" value="MFS general substrate transporter like domains"/>
    <property type="match status" value="1"/>
</dbReference>
<evidence type="ECO:0000313" key="12">
    <source>
        <dbReference type="Proteomes" id="UP000294911"/>
    </source>
</evidence>
<dbReference type="PROSITE" id="PS01023">
    <property type="entry name" value="PTR2_2"/>
    <property type="match status" value="1"/>
</dbReference>
<dbReference type="InterPro" id="IPR036259">
    <property type="entry name" value="MFS_trans_sf"/>
</dbReference>
<feature type="transmembrane region" description="Helical" evidence="9">
    <location>
        <begin position="393"/>
        <end position="414"/>
    </location>
</feature>
<keyword evidence="5 8" id="KW-0812">Transmembrane</keyword>
<feature type="transmembrane region" description="Helical" evidence="9">
    <location>
        <begin position="102"/>
        <end position="119"/>
    </location>
</feature>
<feature type="transmembrane region" description="Helical" evidence="9">
    <location>
        <begin position="41"/>
        <end position="58"/>
    </location>
</feature>
<keyword evidence="12" id="KW-1185">Reference proteome</keyword>
<evidence type="ECO:0000256" key="9">
    <source>
        <dbReference type="SAM" id="Phobius"/>
    </source>
</evidence>
<evidence type="ECO:0000259" key="10">
    <source>
        <dbReference type="PROSITE" id="PS50850"/>
    </source>
</evidence>
<feature type="transmembrane region" description="Helical" evidence="9">
    <location>
        <begin position="163"/>
        <end position="183"/>
    </location>
</feature>
<dbReference type="PROSITE" id="PS50850">
    <property type="entry name" value="MFS"/>
    <property type="match status" value="1"/>
</dbReference>
<keyword evidence="3 8" id="KW-0813">Transport</keyword>
<dbReference type="InterPro" id="IPR000109">
    <property type="entry name" value="POT_fam"/>
</dbReference>
<dbReference type="GO" id="GO:0005886">
    <property type="term" value="C:plasma membrane"/>
    <property type="evidence" value="ECO:0007669"/>
    <property type="project" value="UniProtKB-SubCell"/>
</dbReference>